<dbReference type="InterPro" id="IPR018490">
    <property type="entry name" value="cNMP-bd_dom_sf"/>
</dbReference>
<dbReference type="CDD" id="cd00038">
    <property type="entry name" value="CAP_ED"/>
    <property type="match status" value="1"/>
</dbReference>
<organism evidence="2">
    <name type="scientific">Gongylonema pulchrum</name>
    <dbReference type="NCBI Taxonomy" id="637853"/>
    <lineage>
        <taxon>Eukaryota</taxon>
        <taxon>Metazoa</taxon>
        <taxon>Ecdysozoa</taxon>
        <taxon>Nematoda</taxon>
        <taxon>Chromadorea</taxon>
        <taxon>Rhabditida</taxon>
        <taxon>Spirurina</taxon>
        <taxon>Spiruromorpha</taxon>
        <taxon>Spiruroidea</taxon>
        <taxon>Gongylonematidae</taxon>
        <taxon>Gongylonema</taxon>
    </lineage>
</organism>
<protein>
    <submittedName>
        <fullName evidence="2">Cyclic nucleotide-binding domain-containing protein</fullName>
    </submittedName>
</protein>
<reference evidence="2" key="1">
    <citation type="submission" date="2016-06" db="UniProtKB">
        <authorList>
            <consortium name="WormBaseParasite"/>
        </authorList>
    </citation>
    <scope>IDENTIFICATION</scope>
</reference>
<dbReference type="InterPro" id="IPR014710">
    <property type="entry name" value="RmlC-like_jellyroll"/>
</dbReference>
<dbReference type="SUPFAM" id="SSF51206">
    <property type="entry name" value="cAMP-binding domain-like"/>
    <property type="match status" value="1"/>
</dbReference>
<dbReference type="WBParaSite" id="GPUH_0001838201-mRNA-1">
    <property type="protein sequence ID" value="GPUH_0001838201-mRNA-1"/>
    <property type="gene ID" value="GPUH_0001838201"/>
</dbReference>
<dbReference type="Gene3D" id="2.60.120.10">
    <property type="entry name" value="Jelly Rolls"/>
    <property type="match status" value="1"/>
</dbReference>
<proteinExistence type="predicted"/>
<feature type="domain" description="Cyclic nucleotide-binding" evidence="1">
    <location>
        <begin position="56"/>
        <end position="154"/>
    </location>
</feature>
<evidence type="ECO:0000259" key="1">
    <source>
        <dbReference type="PROSITE" id="PS50042"/>
    </source>
</evidence>
<dbReference type="PROSITE" id="PS50042">
    <property type="entry name" value="CNMP_BINDING_3"/>
    <property type="match status" value="1"/>
</dbReference>
<dbReference type="InterPro" id="IPR000595">
    <property type="entry name" value="cNMP-bd_dom"/>
</dbReference>
<accession>A0A183EBL6</accession>
<sequence length="154" mass="17384">LQKNEITFHNVSVRALTPCRVVRHAADFSDVNDCLATAHRWFAEVLQLGTSSEAIALFENRLLIENVPEKHLIVEQNAEEEQLIMILSGVLEISQEPIDGEDEAVDDEHVFLYPRELVGGLQLLTGEPWFYTVRSHTAATYATISKKNFFESVS</sequence>
<evidence type="ECO:0000313" key="2">
    <source>
        <dbReference type="WBParaSite" id="GPUH_0001838201-mRNA-1"/>
    </source>
</evidence>
<dbReference type="AlphaFoldDB" id="A0A183EBL6"/>
<dbReference type="Pfam" id="PF00027">
    <property type="entry name" value="cNMP_binding"/>
    <property type="match status" value="1"/>
</dbReference>
<name>A0A183EBL6_9BILA</name>